<feature type="region of interest" description="Disordered" evidence="1">
    <location>
        <begin position="722"/>
        <end position="743"/>
    </location>
</feature>
<evidence type="ECO:0000313" key="3">
    <source>
        <dbReference type="Proteomes" id="UP001281614"/>
    </source>
</evidence>
<feature type="region of interest" description="Disordered" evidence="1">
    <location>
        <begin position="478"/>
        <end position="538"/>
    </location>
</feature>
<dbReference type="AlphaFoldDB" id="A0AAE0CXV1"/>
<feature type="region of interest" description="Disordered" evidence="1">
    <location>
        <begin position="225"/>
        <end position="348"/>
    </location>
</feature>
<feature type="compositionally biased region" description="Basic and acidic residues" evidence="1">
    <location>
        <begin position="189"/>
        <end position="200"/>
    </location>
</feature>
<feature type="compositionally biased region" description="Polar residues" evidence="1">
    <location>
        <begin position="725"/>
        <end position="738"/>
    </location>
</feature>
<dbReference type="PANTHER" id="PTHR38166">
    <property type="entry name" value="C2H2-TYPE DOMAIN-CONTAINING PROTEIN-RELATED"/>
    <property type="match status" value="1"/>
</dbReference>
<feature type="compositionally biased region" description="Polar residues" evidence="1">
    <location>
        <begin position="284"/>
        <end position="298"/>
    </location>
</feature>
<sequence>MTLARAAPLRKRRSLHEEKSAAAPLSIIEARRAFFSSHLISAISRAAQVRDSQSPRLSSTMGLQDIEARATRAVGVVDDDTKGDRKPSHDPFARTDEEASFDLAAKFLRMDRATRRAIALQYQPDEAFMDTSPDRLSPVTIDEGRSTCSTKLEVHPTLPFRGKESDSSLESRKHCRSSSSIDSLGSHSESTKETACERISGDSGYGSDYRRRRIQSEYLRGADGSIQRREAATGAGLQETAANRQLQKGSQRHIPARVDYDDSDIEESFPESRYSTASHRRDTLSANSAGEKSTNAHGQATRRRPRPYEHPRQVKGLRRVRGSTALRPETPENPPHSSPTHGSNNQISGRHRLETLDNASSLETGDQPVPATDTAGVQNTLLSMSRMMPRPRREVTPLSIPWSVASSRPRSEMFLCITECSESTGDSDGNSSIESSVFSIPESPIEEHHIHPDDPFQNHLVAAITAVVQNYQDWQVQQRGGSVGEKGTKRANVSTPDSSHHARKRPHTGKQDRMRLDEDDDAGLGSKRAKFPTSSSASGRQLACPFWKKDPENHCQCHKKVLSKIKYVKQHLYQFHEAPITSGCCGAVFETEDAHDQHVRARQCQIIPGGVQRQGLTRAQIQEIHRRADPRKTEEEKWFAIWDICFPGHPHPTSAYIDNDLSEDLRSFREFFTSQGANIISDFLHDSPSDRRIENEQVVLSSALERIYDDWAAARGLRAIPSLLTPPNTEPSNPTDSDGGSHVSLPVREVVHEVLHRENLADGLSQEYVQTAYMVDPVISVPTSGLQLQDLGFDGTEFLQQHPLYNDLSGLEGADNTYADARDWDQRWHSHGPPFAR</sequence>
<feature type="region of interest" description="Disordered" evidence="1">
    <location>
        <begin position="141"/>
        <end position="208"/>
    </location>
</feature>
<gene>
    <name evidence="2" type="ORF">CKAH01_02605</name>
</gene>
<dbReference type="Proteomes" id="UP001281614">
    <property type="component" value="Unassembled WGS sequence"/>
</dbReference>
<evidence type="ECO:0008006" key="4">
    <source>
        <dbReference type="Google" id="ProtNLM"/>
    </source>
</evidence>
<evidence type="ECO:0000313" key="2">
    <source>
        <dbReference type="EMBL" id="KAK2729631.1"/>
    </source>
</evidence>
<name>A0AAE0CXV1_COLKA</name>
<dbReference type="EMBL" id="VYYT01000776">
    <property type="protein sequence ID" value="KAK2729631.1"/>
    <property type="molecule type" value="Genomic_DNA"/>
</dbReference>
<dbReference type="PANTHER" id="PTHR38166:SF1">
    <property type="entry name" value="C2H2-TYPE DOMAIN-CONTAINING PROTEIN"/>
    <property type="match status" value="1"/>
</dbReference>
<comment type="caution">
    <text evidence="2">The sequence shown here is derived from an EMBL/GenBank/DDBJ whole genome shotgun (WGS) entry which is preliminary data.</text>
</comment>
<feature type="compositionally biased region" description="Basic and acidic residues" evidence="1">
    <location>
        <begin position="161"/>
        <end position="172"/>
    </location>
</feature>
<feature type="compositionally biased region" description="Polar residues" evidence="1">
    <location>
        <begin position="240"/>
        <end position="249"/>
    </location>
</feature>
<protein>
    <recommendedName>
        <fullName evidence="4">C2H2-type domain-containing protein</fullName>
    </recommendedName>
</protein>
<evidence type="ECO:0000256" key="1">
    <source>
        <dbReference type="SAM" id="MobiDB-lite"/>
    </source>
</evidence>
<keyword evidence="3" id="KW-1185">Reference proteome</keyword>
<feature type="compositionally biased region" description="Low complexity" evidence="1">
    <location>
        <begin position="177"/>
        <end position="188"/>
    </location>
</feature>
<reference evidence="2" key="1">
    <citation type="submission" date="2023-02" db="EMBL/GenBank/DDBJ databases">
        <title>Colletotrichum kahawae CIFC_Que2 genome sequencing and assembly.</title>
        <authorList>
            <person name="Baroncelli R."/>
        </authorList>
    </citation>
    <scope>NUCLEOTIDE SEQUENCE</scope>
    <source>
        <strain evidence="2">CIFC_Que2</strain>
    </source>
</reference>
<proteinExistence type="predicted"/>
<accession>A0AAE0CXV1</accession>
<organism evidence="2 3">
    <name type="scientific">Colletotrichum kahawae</name>
    <name type="common">Coffee berry disease fungus</name>
    <dbReference type="NCBI Taxonomy" id="34407"/>
    <lineage>
        <taxon>Eukaryota</taxon>
        <taxon>Fungi</taxon>
        <taxon>Dikarya</taxon>
        <taxon>Ascomycota</taxon>
        <taxon>Pezizomycotina</taxon>
        <taxon>Sordariomycetes</taxon>
        <taxon>Hypocreomycetidae</taxon>
        <taxon>Glomerellales</taxon>
        <taxon>Glomerellaceae</taxon>
        <taxon>Colletotrichum</taxon>
        <taxon>Colletotrichum gloeosporioides species complex</taxon>
    </lineage>
</organism>
<feature type="compositionally biased region" description="Polar residues" evidence="1">
    <location>
        <begin position="338"/>
        <end position="348"/>
    </location>
</feature>